<dbReference type="EMBL" id="CP144531">
    <property type="protein sequence ID" value="WWC59803.1"/>
    <property type="molecule type" value="Genomic_DNA"/>
</dbReference>
<name>A0A1A6AB64_9TREE</name>
<dbReference type="KEGG" id="kdj:28965194"/>
<dbReference type="RefSeq" id="XP_018265135.1">
    <property type="nucleotide sequence ID" value="XM_018404854.1"/>
</dbReference>
<reference evidence="3" key="3">
    <citation type="submission" date="2024-02" db="EMBL/GenBank/DDBJ databases">
        <title>Comparative genomics of Cryptococcus and Kwoniella reveals pathogenesis evolution and contrasting modes of karyotype evolution via chromosome fusion or intercentromeric recombination.</title>
        <authorList>
            <person name="Coelho M.A."/>
            <person name="David-Palma M."/>
            <person name="Shea T."/>
            <person name="Bowers K."/>
            <person name="McGinley-Smith S."/>
            <person name="Mohammad A.W."/>
            <person name="Gnirke A."/>
            <person name="Yurkov A.M."/>
            <person name="Nowrousian M."/>
            <person name="Sun S."/>
            <person name="Cuomo C.A."/>
            <person name="Heitman J."/>
        </authorList>
    </citation>
    <scope>NUCLEOTIDE SEQUENCE</scope>
    <source>
        <strain evidence="3">CBS 10117</strain>
    </source>
</reference>
<evidence type="ECO:0000313" key="4">
    <source>
        <dbReference type="Proteomes" id="UP000078595"/>
    </source>
</evidence>
<organism evidence="2">
    <name type="scientific">Kwoniella dejecticola CBS 10117</name>
    <dbReference type="NCBI Taxonomy" id="1296121"/>
    <lineage>
        <taxon>Eukaryota</taxon>
        <taxon>Fungi</taxon>
        <taxon>Dikarya</taxon>
        <taxon>Basidiomycota</taxon>
        <taxon>Agaricomycotina</taxon>
        <taxon>Tremellomycetes</taxon>
        <taxon>Tremellales</taxon>
        <taxon>Cryptococcaceae</taxon>
        <taxon>Kwoniella</taxon>
    </lineage>
</organism>
<gene>
    <name evidence="2" type="ORF">I303_01495</name>
    <name evidence="3" type="ORF">I303_102365</name>
</gene>
<dbReference type="Proteomes" id="UP000078595">
    <property type="component" value="Chromosome 2"/>
</dbReference>
<reference evidence="2" key="1">
    <citation type="submission" date="2013-07" db="EMBL/GenBank/DDBJ databases">
        <title>The Genome Sequence of Cryptococcus dejecticola CBS10117.</title>
        <authorList>
            <consortium name="The Broad Institute Genome Sequencing Platform"/>
            <person name="Cuomo C."/>
            <person name="Litvintseva A."/>
            <person name="Chen Y."/>
            <person name="Heitman J."/>
            <person name="Sun S."/>
            <person name="Springer D."/>
            <person name="Dromer F."/>
            <person name="Young S.K."/>
            <person name="Zeng Q."/>
            <person name="Gargeya S."/>
            <person name="Fitzgerald M."/>
            <person name="Abouelleil A."/>
            <person name="Alvarado L."/>
            <person name="Berlin A.M."/>
            <person name="Chapman S.B."/>
            <person name="Dewar J."/>
            <person name="Goldberg J."/>
            <person name="Griggs A."/>
            <person name="Gujja S."/>
            <person name="Hansen M."/>
            <person name="Howarth C."/>
            <person name="Imamovic A."/>
            <person name="Larimer J."/>
            <person name="McCowan C."/>
            <person name="Murphy C."/>
            <person name="Pearson M."/>
            <person name="Priest M."/>
            <person name="Roberts A."/>
            <person name="Saif S."/>
            <person name="Shea T."/>
            <person name="Sykes S."/>
            <person name="Wortman J."/>
            <person name="Nusbaum C."/>
            <person name="Birren B."/>
        </authorList>
    </citation>
    <scope>NUCLEOTIDE SEQUENCE [LARGE SCALE GENOMIC DNA]</scope>
    <source>
        <strain evidence="2">CBS 10117</strain>
    </source>
</reference>
<dbReference type="VEuPathDB" id="FungiDB:I303_01495"/>
<dbReference type="EMBL" id="KI894028">
    <property type="protein sequence ID" value="OBR87293.1"/>
    <property type="molecule type" value="Genomic_DNA"/>
</dbReference>
<keyword evidence="1" id="KW-0732">Signal</keyword>
<evidence type="ECO:0000313" key="2">
    <source>
        <dbReference type="EMBL" id="OBR87293.1"/>
    </source>
</evidence>
<reference evidence="3" key="2">
    <citation type="submission" date="2013-07" db="EMBL/GenBank/DDBJ databases">
        <authorList>
            <consortium name="The Broad Institute Genome Sequencing Platform"/>
            <person name="Cuomo C."/>
            <person name="Litvintseva A."/>
            <person name="Chen Y."/>
            <person name="Heitman J."/>
            <person name="Sun S."/>
            <person name="Springer D."/>
            <person name="Dromer F."/>
            <person name="Young S.K."/>
            <person name="Zeng Q."/>
            <person name="Gargeya S."/>
            <person name="Fitzgerald M."/>
            <person name="Abouelleil A."/>
            <person name="Alvarado L."/>
            <person name="Berlin A.M."/>
            <person name="Chapman S.B."/>
            <person name="Dewar J."/>
            <person name="Goldberg J."/>
            <person name="Griggs A."/>
            <person name="Gujja S."/>
            <person name="Hansen M."/>
            <person name="Howarth C."/>
            <person name="Imamovic A."/>
            <person name="Larimer J."/>
            <person name="McCowan C."/>
            <person name="Murphy C."/>
            <person name="Pearson M."/>
            <person name="Priest M."/>
            <person name="Roberts A."/>
            <person name="Saif S."/>
            <person name="Shea T."/>
            <person name="Sykes S."/>
            <person name="Wortman J."/>
            <person name="Nusbaum C."/>
            <person name="Birren B."/>
        </authorList>
    </citation>
    <scope>NUCLEOTIDE SEQUENCE</scope>
    <source>
        <strain evidence="3">CBS 10117</strain>
    </source>
</reference>
<dbReference type="GeneID" id="28965194"/>
<feature type="signal peptide" evidence="1">
    <location>
        <begin position="1"/>
        <end position="22"/>
    </location>
</feature>
<dbReference type="OrthoDB" id="2562436at2759"/>
<feature type="chain" id="PRO_5008342265" evidence="1">
    <location>
        <begin position="23"/>
        <end position="194"/>
    </location>
</feature>
<protein>
    <submittedName>
        <fullName evidence="2">Uncharacterized protein</fullName>
    </submittedName>
</protein>
<proteinExistence type="predicted"/>
<keyword evidence="4" id="KW-1185">Reference proteome</keyword>
<evidence type="ECO:0000256" key="1">
    <source>
        <dbReference type="SAM" id="SignalP"/>
    </source>
</evidence>
<evidence type="ECO:0000313" key="3">
    <source>
        <dbReference type="EMBL" id="WWC59803.1"/>
    </source>
</evidence>
<accession>A0A1A6AB64</accession>
<sequence length="194" mass="21926">MLYHSAILRFLSITLLASSVLANMAPKPRQAAKPRSPPYVYKQTNRKEILRRQEKKRAFVGGRGIAHRAAPSAFPGIPDVSPTTDESVVYYFFHYGVGAYETDENPNNASEFAPPVRTTFPGDQDQGEVVQSCADFAWDQGYFAFQVYYRISTDTWTCVSYVFAYPEGVSNSAYFNVIDSDVTLAYGYQHRWID</sequence>
<dbReference type="AlphaFoldDB" id="A0A1A6AB64"/>